<dbReference type="SUPFAM" id="SSF109998">
    <property type="entry name" value="Triger factor/SurA peptide-binding domain-like"/>
    <property type="match status" value="1"/>
</dbReference>
<evidence type="ECO:0000313" key="8">
    <source>
        <dbReference type="Proteomes" id="UP000435177"/>
    </source>
</evidence>
<proteinExistence type="predicted"/>
<feature type="compositionally biased region" description="Basic and acidic residues" evidence="2">
    <location>
        <begin position="17"/>
        <end position="29"/>
    </location>
</feature>
<gene>
    <name evidence="6" type="ORF">CHH67_14115</name>
    <name evidence="5" type="ORF">GNP94_09620</name>
</gene>
<dbReference type="InterPro" id="IPR000297">
    <property type="entry name" value="PPIase_PpiC"/>
</dbReference>
<feature type="region of interest" description="Disordered" evidence="2">
    <location>
        <begin position="1"/>
        <end position="82"/>
    </location>
</feature>
<evidence type="ECO:0000256" key="3">
    <source>
        <dbReference type="SAM" id="Phobius"/>
    </source>
</evidence>
<dbReference type="Gene3D" id="3.10.50.40">
    <property type="match status" value="1"/>
</dbReference>
<name>A0A268ERM2_9BACL</name>
<dbReference type="EMBL" id="NPBY01000044">
    <property type="protein sequence ID" value="PAD75773.1"/>
    <property type="molecule type" value="Genomic_DNA"/>
</dbReference>
<dbReference type="SUPFAM" id="SSF54534">
    <property type="entry name" value="FKBP-like"/>
    <property type="match status" value="1"/>
</dbReference>
<dbReference type="InterPro" id="IPR027304">
    <property type="entry name" value="Trigger_fact/SurA_dom_sf"/>
</dbReference>
<dbReference type="Pfam" id="PF13624">
    <property type="entry name" value="SurA_N_3"/>
    <property type="match status" value="1"/>
</dbReference>
<dbReference type="InterPro" id="IPR046357">
    <property type="entry name" value="PPIase_dom_sf"/>
</dbReference>
<dbReference type="Gene3D" id="1.10.4030.10">
    <property type="entry name" value="Porin chaperone SurA, peptide-binding domain"/>
    <property type="match status" value="1"/>
</dbReference>
<dbReference type="EMBL" id="WOAA01000006">
    <property type="protein sequence ID" value="MUG66271.1"/>
    <property type="molecule type" value="Genomic_DNA"/>
</dbReference>
<feature type="transmembrane region" description="Helical" evidence="3">
    <location>
        <begin position="106"/>
        <end position="127"/>
    </location>
</feature>
<dbReference type="Proteomes" id="UP000435177">
    <property type="component" value="Unassembled WGS sequence"/>
</dbReference>
<dbReference type="InterPro" id="IPR050245">
    <property type="entry name" value="PrsA_foldase"/>
</dbReference>
<evidence type="ECO:0000313" key="5">
    <source>
        <dbReference type="EMBL" id="MUG66271.1"/>
    </source>
</evidence>
<dbReference type="PANTHER" id="PTHR47245:SF2">
    <property type="entry name" value="PEPTIDYL-PROLYL CIS-TRANS ISOMERASE HP_0175-RELATED"/>
    <property type="match status" value="1"/>
</dbReference>
<dbReference type="Pfam" id="PF13145">
    <property type="entry name" value="Rotamase_2"/>
    <property type="match status" value="1"/>
</dbReference>
<dbReference type="RefSeq" id="WP_095265836.1">
    <property type="nucleotide sequence ID" value="NZ_NPBY01000044.1"/>
</dbReference>
<evidence type="ECO:0000259" key="4">
    <source>
        <dbReference type="PROSITE" id="PS50198"/>
    </source>
</evidence>
<sequence length="393" mass="43253">MKDQDLQSTNPGPPEDEQGKTNENERELQPEQVAPSDDHTEMTASEDPHAPEEESALEIQPEEYNANEDTTQDEQSSDPVGVMVADQPAGQTEQAASGGGGGNKGWMITSLVLAAALIVVLIVPPFGKSSNNDAVARVNNVDITKDSLYEEMVKAGGPQTLDGLITMEVIRQAMEEQSLTVTEEDLNKEIDALKASFPSEEDFNTALGQAGMTIDDLKEQATTQIQLKKLLGDKVQPTEEEIEQTYEQNKDRYATPEQVRASHILVETKEEAEEIEKQLKEGADFAEIAAEKNEDATKDRGGDLNFFGRGEMDPAFEEAAFKLAVGEISGPVQSSFGYHIIKVTDKKEATNPTFEEKKEEIREELINQKVYEQANGFVQELKNQATITNTLED</sequence>
<keyword evidence="1" id="KW-0697">Rotamase</keyword>
<evidence type="ECO:0000313" key="6">
    <source>
        <dbReference type="EMBL" id="PAD75773.1"/>
    </source>
</evidence>
<dbReference type="OrthoDB" id="14196at2"/>
<keyword evidence="8" id="KW-1185">Reference proteome</keyword>
<organism evidence="6 7">
    <name type="scientific">Paenibacillus campinasensis</name>
    <dbReference type="NCBI Taxonomy" id="66347"/>
    <lineage>
        <taxon>Bacteria</taxon>
        <taxon>Bacillati</taxon>
        <taxon>Bacillota</taxon>
        <taxon>Bacilli</taxon>
        <taxon>Bacillales</taxon>
        <taxon>Paenibacillaceae</taxon>
        <taxon>Paenibacillus</taxon>
    </lineage>
</organism>
<protein>
    <submittedName>
        <fullName evidence="6">Peptidylprolyl isomerase</fullName>
    </submittedName>
</protein>
<feature type="domain" description="PpiC" evidence="4">
    <location>
        <begin position="256"/>
        <end position="345"/>
    </location>
</feature>
<dbReference type="PANTHER" id="PTHR47245">
    <property type="entry name" value="PEPTIDYLPROLYL ISOMERASE"/>
    <property type="match status" value="1"/>
</dbReference>
<dbReference type="Proteomes" id="UP000215596">
    <property type="component" value="Unassembled WGS sequence"/>
</dbReference>
<dbReference type="GO" id="GO:0003755">
    <property type="term" value="F:peptidyl-prolyl cis-trans isomerase activity"/>
    <property type="evidence" value="ECO:0007669"/>
    <property type="project" value="UniProtKB-KW"/>
</dbReference>
<accession>A0A268ERM2</accession>
<reference evidence="5 8" key="2">
    <citation type="submission" date="2019-11" db="EMBL/GenBank/DDBJ databases">
        <title>Draft genome sequences of five Paenibacillus species of dairy origin.</title>
        <authorList>
            <person name="Olajide A.M."/>
            <person name="Chen S."/>
            <person name="Lapointe G."/>
        </authorList>
    </citation>
    <scope>NUCLEOTIDE SEQUENCE [LARGE SCALE GENOMIC DNA]</scope>
    <source>
        <strain evidence="5 8">3CS1</strain>
    </source>
</reference>
<keyword evidence="3" id="KW-0472">Membrane</keyword>
<dbReference type="AlphaFoldDB" id="A0A268ERM2"/>
<evidence type="ECO:0000313" key="7">
    <source>
        <dbReference type="Proteomes" id="UP000215596"/>
    </source>
</evidence>
<evidence type="ECO:0000256" key="2">
    <source>
        <dbReference type="SAM" id="MobiDB-lite"/>
    </source>
</evidence>
<keyword evidence="1 6" id="KW-0413">Isomerase</keyword>
<evidence type="ECO:0000256" key="1">
    <source>
        <dbReference type="PROSITE-ProRule" id="PRU00278"/>
    </source>
</evidence>
<feature type="compositionally biased region" description="Basic and acidic residues" evidence="2">
    <location>
        <begin position="36"/>
        <end position="52"/>
    </location>
</feature>
<dbReference type="PROSITE" id="PS50198">
    <property type="entry name" value="PPIC_PPIASE_2"/>
    <property type="match status" value="1"/>
</dbReference>
<reference evidence="6 7" key="1">
    <citation type="submission" date="2017-07" db="EMBL/GenBank/DDBJ databases">
        <title>Isolation and whole genome analysis of endospore-forming bacteria from heroin.</title>
        <authorList>
            <person name="Kalinowski J."/>
            <person name="Ahrens B."/>
            <person name="Al-Dilaimi A."/>
            <person name="Winkler A."/>
            <person name="Wibberg D."/>
            <person name="Schleenbecker U."/>
            <person name="Ruckert C."/>
            <person name="Wolfel R."/>
            <person name="Grass G."/>
        </authorList>
    </citation>
    <scope>NUCLEOTIDE SEQUENCE [LARGE SCALE GENOMIC DNA]</scope>
    <source>
        <strain evidence="6 7">7537-G1</strain>
    </source>
</reference>
<keyword evidence="3" id="KW-0812">Transmembrane</keyword>
<feature type="compositionally biased region" description="Polar residues" evidence="2">
    <location>
        <begin position="1"/>
        <end position="10"/>
    </location>
</feature>
<comment type="caution">
    <text evidence="6">The sequence shown here is derived from an EMBL/GenBank/DDBJ whole genome shotgun (WGS) entry which is preliminary data.</text>
</comment>
<keyword evidence="3" id="KW-1133">Transmembrane helix</keyword>